<gene>
    <name evidence="1" type="ORF">PUN32_01010</name>
</gene>
<protein>
    <submittedName>
        <fullName evidence="1">PilZ domain-containing protein</fullName>
    </submittedName>
</protein>
<proteinExistence type="predicted"/>
<dbReference type="RefSeq" id="WP_274721349.1">
    <property type="nucleotide sequence ID" value="NZ_JARBFT010000001.1"/>
</dbReference>
<accession>A0ABT5UVZ5</accession>
<organism evidence="1 2">
    <name type="scientific">Vibrio chanodichtyis</name>
    <dbReference type="NCBI Taxonomy" id="3027932"/>
    <lineage>
        <taxon>Bacteria</taxon>
        <taxon>Pseudomonadati</taxon>
        <taxon>Pseudomonadota</taxon>
        <taxon>Gammaproteobacteria</taxon>
        <taxon>Vibrionales</taxon>
        <taxon>Vibrionaceae</taxon>
        <taxon>Vibrio</taxon>
    </lineage>
</organism>
<evidence type="ECO:0000313" key="1">
    <source>
        <dbReference type="EMBL" id="MDE1513590.1"/>
    </source>
</evidence>
<reference evidence="1 2" key="1">
    <citation type="submission" date="2023-02" db="EMBL/GenBank/DDBJ databases">
        <title>Vibrio intestini sp. nov., a close relative of Vibrio cholerae isolated from the intestine of Healthy Culter dabryi.</title>
        <authorList>
            <person name="Wu N."/>
        </authorList>
    </citation>
    <scope>NUCLEOTIDE SEQUENCE [LARGE SCALE GENOMIC DNA]</scope>
    <source>
        <strain evidence="1 2">DSL-7</strain>
    </source>
</reference>
<comment type="caution">
    <text evidence="1">The sequence shown here is derived from an EMBL/GenBank/DDBJ whole genome shotgun (WGS) entry which is preliminary data.</text>
</comment>
<dbReference type="Proteomes" id="UP001216189">
    <property type="component" value="Unassembled WGS sequence"/>
</dbReference>
<sequence length="190" mass="21438">MTNQEFFTVHHALTLNVQPLASDFTLPSHPVFEAEIPAPFVVASEFSQLEQLSDNARSELKNSDFPSVLQLLEAQNAKLNLLLTFMLAQQDDPDLRTSTTSFGASQLTYLAPAPLPLGQKVRIKLFLEYPAAAIYGYASVTECLLQPEHCLITLKYELLRDMDQDLLIKAALYQQQRLLRQRSLDREKTA</sequence>
<dbReference type="EMBL" id="JARBFT010000001">
    <property type="protein sequence ID" value="MDE1513590.1"/>
    <property type="molecule type" value="Genomic_DNA"/>
</dbReference>
<keyword evidence="2" id="KW-1185">Reference proteome</keyword>
<evidence type="ECO:0000313" key="2">
    <source>
        <dbReference type="Proteomes" id="UP001216189"/>
    </source>
</evidence>
<name>A0ABT5UVZ5_9VIBR</name>